<name>A0A5D3EVN3_9BACE</name>
<dbReference type="EMBL" id="VKLW01000004">
    <property type="protein sequence ID" value="TYK34945.1"/>
    <property type="molecule type" value="Genomic_DNA"/>
</dbReference>
<dbReference type="RefSeq" id="WP_027325446.1">
    <property type="nucleotide sequence ID" value="NZ_JADRGE010000026.1"/>
</dbReference>
<dbReference type="AlphaFoldDB" id="A0A5D3EVN3"/>
<organism evidence="2 3">
    <name type="scientific">Bacteroides pyogenes</name>
    <dbReference type="NCBI Taxonomy" id="310300"/>
    <lineage>
        <taxon>Bacteria</taxon>
        <taxon>Pseudomonadati</taxon>
        <taxon>Bacteroidota</taxon>
        <taxon>Bacteroidia</taxon>
        <taxon>Bacteroidales</taxon>
        <taxon>Bacteroidaceae</taxon>
        <taxon>Bacteroides</taxon>
    </lineage>
</organism>
<evidence type="ECO:0000313" key="2">
    <source>
        <dbReference type="EMBL" id="TYK34945.1"/>
    </source>
</evidence>
<comment type="caution">
    <text evidence="2">The sequence shown here is derived from an EMBL/GenBank/DDBJ whole genome shotgun (WGS) entry which is preliminary data.</text>
</comment>
<sequence>MIIYNSRLAKLFVKAENKHYFMLFGICFTYHKHCEYWEEMEMLIHKRQYMECMLLAALPAFVLACLFSWWFLLLIPSAYHILYWLELFLIKVSSFDKEAKKFSNDRMYFRRRKFAPWTRFYARKNV</sequence>
<proteinExistence type="predicted"/>
<protein>
    <submittedName>
        <fullName evidence="2">Uncharacterized protein</fullName>
    </submittedName>
</protein>
<keyword evidence="1" id="KW-1133">Transmembrane helix</keyword>
<reference evidence="2 3" key="1">
    <citation type="submission" date="2019-07" db="EMBL/GenBank/DDBJ databases">
        <title>Draft Genome Sequences of Bacteroides pyogenes Strains Isolated from the Uterus Holstein Dairy Cows with Metritis.</title>
        <authorList>
            <person name="Cunha F."/>
            <person name="Galvao K.N."/>
            <person name="Jeon S.J."/>
            <person name="Jeong K.C."/>
        </authorList>
    </citation>
    <scope>NUCLEOTIDE SEQUENCE [LARGE SCALE GENOMIC DNA]</scope>
    <source>
        <strain evidence="2 3">KG-31</strain>
    </source>
</reference>
<evidence type="ECO:0000256" key="1">
    <source>
        <dbReference type="SAM" id="Phobius"/>
    </source>
</evidence>
<keyword evidence="1" id="KW-0812">Transmembrane</keyword>
<feature type="transmembrane region" description="Helical" evidence="1">
    <location>
        <begin position="52"/>
        <end position="72"/>
    </location>
</feature>
<accession>A0A5D3EVN3</accession>
<gene>
    <name evidence="2" type="ORF">FNJ60_02485</name>
</gene>
<dbReference type="Proteomes" id="UP000324383">
    <property type="component" value="Unassembled WGS sequence"/>
</dbReference>
<keyword evidence="1" id="KW-0472">Membrane</keyword>
<evidence type="ECO:0000313" key="3">
    <source>
        <dbReference type="Proteomes" id="UP000324383"/>
    </source>
</evidence>
<keyword evidence="3" id="KW-1185">Reference proteome</keyword>